<feature type="domain" description="Methyltransferase" evidence="1">
    <location>
        <begin position="50"/>
        <end position="135"/>
    </location>
</feature>
<dbReference type="Pfam" id="PF13649">
    <property type="entry name" value="Methyltransf_25"/>
    <property type="match status" value="1"/>
</dbReference>
<feature type="non-terminal residue" evidence="2">
    <location>
        <position position="1"/>
    </location>
</feature>
<dbReference type="InterPro" id="IPR029063">
    <property type="entry name" value="SAM-dependent_MTases_sf"/>
</dbReference>
<evidence type="ECO:0000313" key="2">
    <source>
        <dbReference type="EMBL" id="RIA89156.1"/>
    </source>
</evidence>
<dbReference type="SUPFAM" id="SSF53335">
    <property type="entry name" value="S-adenosyl-L-methionine-dependent methyltransferases"/>
    <property type="match status" value="1"/>
</dbReference>
<dbReference type="STRING" id="658196.A0A397SWW4"/>
<dbReference type="PANTHER" id="PTHR43591:SF24">
    <property type="entry name" value="2-METHOXY-6-POLYPRENYL-1,4-BENZOQUINOL METHYLASE, MITOCHONDRIAL"/>
    <property type="match status" value="1"/>
</dbReference>
<reference evidence="2 3" key="1">
    <citation type="submission" date="2018-06" db="EMBL/GenBank/DDBJ databases">
        <title>Comparative genomics reveals the genomic features of Rhizophagus irregularis, R. cerebriforme, R. diaphanum and Gigaspora rosea, and their symbiotic lifestyle signature.</title>
        <authorList>
            <person name="Morin E."/>
            <person name="San Clemente H."/>
            <person name="Chen E.C.H."/>
            <person name="De La Providencia I."/>
            <person name="Hainaut M."/>
            <person name="Kuo A."/>
            <person name="Kohler A."/>
            <person name="Murat C."/>
            <person name="Tang N."/>
            <person name="Roy S."/>
            <person name="Loubradou J."/>
            <person name="Henrissat B."/>
            <person name="Grigoriev I.V."/>
            <person name="Corradi N."/>
            <person name="Roux C."/>
            <person name="Martin F.M."/>
        </authorList>
    </citation>
    <scope>NUCLEOTIDE SEQUENCE [LARGE SCALE GENOMIC DNA]</scope>
    <source>
        <strain evidence="2 3">DAOM 227022</strain>
    </source>
</reference>
<dbReference type="OrthoDB" id="2013972at2759"/>
<comment type="caution">
    <text evidence="2">The sequence shown here is derived from an EMBL/GenBank/DDBJ whole genome shotgun (WGS) entry which is preliminary data.</text>
</comment>
<dbReference type="InterPro" id="IPR041698">
    <property type="entry name" value="Methyltransf_25"/>
</dbReference>
<gene>
    <name evidence="2" type="ORF">C1645_694656</name>
</gene>
<dbReference type="Gene3D" id="3.40.50.150">
    <property type="entry name" value="Vaccinia Virus protein VP39"/>
    <property type="match status" value="1"/>
</dbReference>
<proteinExistence type="predicted"/>
<sequence>NESKQLNYYLPNYVKDTDIMVILHFLGRYLFQSIFSSPIEEKFSQEDYKILDVGCGPGTWLLDLATIYKSPSFFGIDLFPIYPTEIKPDNVEFKQGDVLKGLPYSDNTFDYVHQGNMLSIFTLEEWQIVIQELIR</sequence>
<dbReference type="GO" id="GO:0008168">
    <property type="term" value="F:methyltransferase activity"/>
    <property type="evidence" value="ECO:0007669"/>
    <property type="project" value="TreeGrafter"/>
</dbReference>
<evidence type="ECO:0000313" key="3">
    <source>
        <dbReference type="Proteomes" id="UP000265703"/>
    </source>
</evidence>
<keyword evidence="3" id="KW-1185">Reference proteome</keyword>
<dbReference type="AlphaFoldDB" id="A0A397SWW4"/>
<accession>A0A397SWW4</accession>
<name>A0A397SWW4_9GLOM</name>
<dbReference type="Proteomes" id="UP000265703">
    <property type="component" value="Unassembled WGS sequence"/>
</dbReference>
<organism evidence="2 3">
    <name type="scientific">Glomus cerebriforme</name>
    <dbReference type="NCBI Taxonomy" id="658196"/>
    <lineage>
        <taxon>Eukaryota</taxon>
        <taxon>Fungi</taxon>
        <taxon>Fungi incertae sedis</taxon>
        <taxon>Mucoromycota</taxon>
        <taxon>Glomeromycotina</taxon>
        <taxon>Glomeromycetes</taxon>
        <taxon>Glomerales</taxon>
        <taxon>Glomeraceae</taxon>
        <taxon>Glomus</taxon>
    </lineage>
</organism>
<dbReference type="PANTHER" id="PTHR43591">
    <property type="entry name" value="METHYLTRANSFERASE"/>
    <property type="match status" value="1"/>
</dbReference>
<dbReference type="EMBL" id="QKYT01000230">
    <property type="protein sequence ID" value="RIA89156.1"/>
    <property type="molecule type" value="Genomic_DNA"/>
</dbReference>
<dbReference type="CDD" id="cd02440">
    <property type="entry name" value="AdoMet_MTases"/>
    <property type="match status" value="1"/>
</dbReference>
<evidence type="ECO:0000259" key="1">
    <source>
        <dbReference type="Pfam" id="PF13649"/>
    </source>
</evidence>
<protein>
    <recommendedName>
        <fullName evidence="1">Methyltransferase domain-containing protein</fullName>
    </recommendedName>
</protein>